<evidence type="ECO:0000313" key="1">
    <source>
        <dbReference type="EnsemblPlants" id="MELO3C034152.2.1"/>
    </source>
</evidence>
<proteinExistence type="predicted"/>
<name>A0A9I9EI49_CUCME</name>
<reference evidence="1" key="1">
    <citation type="submission" date="2023-03" db="UniProtKB">
        <authorList>
            <consortium name="EnsemblPlants"/>
        </authorList>
    </citation>
    <scope>IDENTIFICATION</scope>
</reference>
<sequence>MALVVKLFSVYSSVASVVYNANLLSLLKREINNLQPLLSVFLYYENYIFYIKLINIF</sequence>
<dbReference type="AlphaFoldDB" id="A0A9I9EI49"/>
<dbReference type="Gramene" id="MELO3C034152.2.1">
    <property type="protein sequence ID" value="MELO3C034152.2.1"/>
    <property type="gene ID" value="MELO3C034152.2"/>
</dbReference>
<accession>A0A9I9EI49</accession>
<dbReference type="EnsemblPlants" id="MELO3C034152.2.1">
    <property type="protein sequence ID" value="MELO3C034152.2.1"/>
    <property type="gene ID" value="MELO3C034152.2"/>
</dbReference>
<organism evidence="1">
    <name type="scientific">Cucumis melo</name>
    <name type="common">Muskmelon</name>
    <dbReference type="NCBI Taxonomy" id="3656"/>
    <lineage>
        <taxon>Eukaryota</taxon>
        <taxon>Viridiplantae</taxon>
        <taxon>Streptophyta</taxon>
        <taxon>Embryophyta</taxon>
        <taxon>Tracheophyta</taxon>
        <taxon>Spermatophyta</taxon>
        <taxon>Magnoliopsida</taxon>
        <taxon>eudicotyledons</taxon>
        <taxon>Gunneridae</taxon>
        <taxon>Pentapetalae</taxon>
        <taxon>rosids</taxon>
        <taxon>fabids</taxon>
        <taxon>Cucurbitales</taxon>
        <taxon>Cucurbitaceae</taxon>
        <taxon>Benincaseae</taxon>
        <taxon>Cucumis</taxon>
    </lineage>
</organism>
<protein>
    <submittedName>
        <fullName evidence="1">Uncharacterized protein</fullName>
    </submittedName>
</protein>